<dbReference type="EMBL" id="BGZO01000015">
    <property type="protein sequence ID" value="GBR76097.1"/>
    <property type="molecule type" value="Genomic_DNA"/>
</dbReference>
<feature type="region of interest" description="Disordered" evidence="1">
    <location>
        <begin position="1"/>
        <end position="40"/>
    </location>
</feature>
<accession>A0A388TH13</accession>
<evidence type="ECO:0000313" key="3">
    <source>
        <dbReference type="Proteomes" id="UP000275925"/>
    </source>
</evidence>
<feature type="compositionally biased region" description="Basic and acidic residues" evidence="1">
    <location>
        <begin position="18"/>
        <end position="29"/>
    </location>
</feature>
<sequence>MQKNKNKNLKSFGVDKPALSHREAVENGKKGGVASGEARRETAERIRLGAYLHGLIDDKQADIKDAVNQIIKNGGRELIGLMRLIIDYEKDLPPEPIKPPTINITFVGKKKSYPDPVFPESK</sequence>
<keyword evidence="3" id="KW-1185">Reference proteome</keyword>
<organism evidence="2 3">
    <name type="scientific">Candidatus Termititenax persephonae</name>
    <dbReference type="NCBI Taxonomy" id="2218525"/>
    <lineage>
        <taxon>Bacteria</taxon>
        <taxon>Bacillati</taxon>
        <taxon>Candidatus Margulisiibacteriota</taxon>
        <taxon>Candidatus Termititenacia</taxon>
        <taxon>Candidatus Termititenacales</taxon>
        <taxon>Candidatus Termititenacaceae</taxon>
        <taxon>Candidatus Termititenax</taxon>
    </lineage>
</organism>
<dbReference type="Proteomes" id="UP000275925">
    <property type="component" value="Unassembled WGS sequence"/>
</dbReference>
<protein>
    <submittedName>
        <fullName evidence="2">Uncharacterized protein</fullName>
    </submittedName>
</protein>
<proteinExistence type="predicted"/>
<reference evidence="2 3" key="1">
    <citation type="journal article" date="2019" name="ISME J.">
        <title>Genome analyses of uncultured TG2/ZB3 bacteria in 'Margulisbacteria' specifically attached to ectosymbiotic spirochetes of protists in the termite gut.</title>
        <authorList>
            <person name="Utami Y.D."/>
            <person name="Kuwahara H."/>
            <person name="Igai K."/>
            <person name="Murakami T."/>
            <person name="Sugaya K."/>
            <person name="Morikawa T."/>
            <person name="Nagura Y."/>
            <person name="Yuki M."/>
            <person name="Deevong P."/>
            <person name="Inoue T."/>
            <person name="Kihara K."/>
            <person name="Lo N."/>
            <person name="Yamada A."/>
            <person name="Ohkuma M."/>
            <person name="Hongoh Y."/>
        </authorList>
    </citation>
    <scope>NUCLEOTIDE SEQUENCE [LARGE SCALE GENOMIC DNA]</scope>
    <source>
        <strain evidence="2">NkOx7-02</strain>
    </source>
</reference>
<evidence type="ECO:0000256" key="1">
    <source>
        <dbReference type="SAM" id="MobiDB-lite"/>
    </source>
</evidence>
<comment type="caution">
    <text evidence="2">The sequence shown here is derived from an EMBL/GenBank/DDBJ whole genome shotgun (WGS) entry which is preliminary data.</text>
</comment>
<name>A0A388TH13_9BACT</name>
<evidence type="ECO:0000313" key="2">
    <source>
        <dbReference type="EMBL" id="GBR76097.1"/>
    </source>
</evidence>
<dbReference type="AlphaFoldDB" id="A0A388TH13"/>
<gene>
    <name evidence="2" type="ORF">NO2_0705</name>
</gene>